<feature type="domain" description="Ig-like" evidence="5">
    <location>
        <begin position="128"/>
        <end position="218"/>
    </location>
</feature>
<keyword evidence="2" id="KW-1015">Disulfide bond</keyword>
<dbReference type="InterPro" id="IPR003599">
    <property type="entry name" value="Ig_sub"/>
</dbReference>
<dbReference type="InterPro" id="IPR036179">
    <property type="entry name" value="Ig-like_dom_sf"/>
</dbReference>
<reference evidence="6 7" key="1">
    <citation type="submission" date="2018-05" db="EMBL/GenBank/DDBJ databases">
        <authorList>
            <person name="Datahose"/>
        </authorList>
    </citation>
    <scope>NUCLEOTIDE SEQUENCE</scope>
</reference>
<dbReference type="Ensembl" id="ENSACLT00000039919.2">
    <property type="protein sequence ID" value="ENSACLP00000038992.2"/>
    <property type="gene ID" value="ENSACLG00000026285.2"/>
</dbReference>
<dbReference type="Pfam" id="PF13927">
    <property type="entry name" value="Ig_3"/>
    <property type="match status" value="4"/>
</dbReference>
<dbReference type="PANTHER" id="PTHR44337">
    <property type="entry name" value="CARCINOEMBRYONIC ANTIGEN-RELATED CELL ADHESION MOLECULE 8"/>
    <property type="match status" value="1"/>
</dbReference>
<accession>A0A3P8RD44</accession>
<protein>
    <recommendedName>
        <fullName evidence="5">Ig-like domain-containing protein</fullName>
    </recommendedName>
</protein>
<reference evidence="7" key="2">
    <citation type="submission" date="2023-03" db="EMBL/GenBank/DDBJ databases">
        <authorList>
            <consortium name="Wellcome Sanger Institute Data Sharing"/>
        </authorList>
    </citation>
    <scope>NUCLEOTIDE SEQUENCE [LARGE SCALE GENOMIC DNA]</scope>
</reference>
<dbReference type="Gene3D" id="2.60.40.10">
    <property type="entry name" value="Immunoglobulins"/>
    <property type="match status" value="5"/>
</dbReference>
<dbReference type="AlphaFoldDB" id="A0A3P8RD44"/>
<feature type="domain" description="Ig-like" evidence="5">
    <location>
        <begin position="403"/>
        <end position="481"/>
    </location>
</feature>
<reference evidence="6" key="4">
    <citation type="submission" date="2025-09" db="UniProtKB">
        <authorList>
            <consortium name="Ensembl"/>
        </authorList>
    </citation>
    <scope>IDENTIFICATION</scope>
</reference>
<dbReference type="CDD" id="cd00096">
    <property type="entry name" value="Ig"/>
    <property type="match status" value="2"/>
</dbReference>
<proteinExistence type="predicted"/>
<keyword evidence="7" id="KW-1185">Reference proteome</keyword>
<name>A0A3P8RD44_ASTCA</name>
<evidence type="ECO:0000259" key="5">
    <source>
        <dbReference type="PROSITE" id="PS50835"/>
    </source>
</evidence>
<dbReference type="SMART" id="SM00409">
    <property type="entry name" value="IG"/>
    <property type="match status" value="5"/>
</dbReference>
<evidence type="ECO:0000256" key="2">
    <source>
        <dbReference type="ARBA" id="ARBA00023157"/>
    </source>
</evidence>
<keyword evidence="1" id="KW-0732">Signal</keyword>
<dbReference type="SMART" id="SM00408">
    <property type="entry name" value="IGc2"/>
    <property type="match status" value="4"/>
</dbReference>
<dbReference type="InterPro" id="IPR052598">
    <property type="entry name" value="IgSF_CEA-related"/>
</dbReference>
<dbReference type="SUPFAM" id="SSF48726">
    <property type="entry name" value="Immunoglobulin"/>
    <property type="match status" value="5"/>
</dbReference>
<evidence type="ECO:0000256" key="1">
    <source>
        <dbReference type="ARBA" id="ARBA00022729"/>
    </source>
</evidence>
<sequence length="511" mass="55247">NIFLNLRLSLPLFYSSPAGFTEGVGVLPDDRLNAAVGGTMIFTTTMSPTEKPFSSVNWSFNVSTPIIIFIINAENIIGPEYEGRITFFPSTASLELRSLTLDDTGEYGVNAVHDGTLLNGRTTLVIYEKVSSVLVNSSSTDLVEFNGSVSLSCSASGSSLSFLWLNGSSEVTASDRVQLTDGGSNLTIINVTRFDQGPFRCRVSNPVSTVTSDPVNLSISYGPENINLISSPPQGYFAVGSDISLTCSVGSRPPAQFKWFLNGDQLPDTGSELRLMNVNMSNSGNYSCQASNNKTLRSQTSEPSAITVLEEISGSSVKPSTNLPVEGTSVSLTCEAFGSVFKRNWMKDGSELTLTDNMTLSDNNRVLTFNTVNRKDNGEYFCQISNPISSDGDKYIMTINYGPENVQIKGPNEINIKGTLKLTCSAESTPTARFTWFFNGTVKLTNSVEYIKEEVELSDSGNYTCQAWNNITERTSSSVVHGLTVTGTCIEYDSLVVHTLLCAPVSPPSPF</sequence>
<organism evidence="6 7">
    <name type="scientific">Astatotilapia calliptera</name>
    <name type="common">Eastern happy</name>
    <name type="synonym">Chromis callipterus</name>
    <dbReference type="NCBI Taxonomy" id="8154"/>
    <lineage>
        <taxon>Eukaryota</taxon>
        <taxon>Metazoa</taxon>
        <taxon>Chordata</taxon>
        <taxon>Craniata</taxon>
        <taxon>Vertebrata</taxon>
        <taxon>Euteleostomi</taxon>
        <taxon>Actinopterygii</taxon>
        <taxon>Neopterygii</taxon>
        <taxon>Teleostei</taxon>
        <taxon>Neoteleostei</taxon>
        <taxon>Acanthomorphata</taxon>
        <taxon>Ovalentaria</taxon>
        <taxon>Cichlomorphae</taxon>
        <taxon>Cichliformes</taxon>
        <taxon>Cichlidae</taxon>
        <taxon>African cichlids</taxon>
        <taxon>Pseudocrenilabrinae</taxon>
        <taxon>Haplochromini</taxon>
        <taxon>Astatotilapia</taxon>
    </lineage>
</organism>
<dbReference type="InterPro" id="IPR013783">
    <property type="entry name" value="Ig-like_fold"/>
</dbReference>
<keyword evidence="4" id="KW-0393">Immunoglobulin domain</keyword>
<dbReference type="GeneTree" id="ENSGT01100000263479"/>
<keyword evidence="3" id="KW-0325">Glycoprotein</keyword>
<evidence type="ECO:0000313" key="7">
    <source>
        <dbReference type="Proteomes" id="UP000265100"/>
    </source>
</evidence>
<evidence type="ECO:0000313" key="6">
    <source>
        <dbReference type="Ensembl" id="ENSACLP00000038992.2"/>
    </source>
</evidence>
<dbReference type="PANTHER" id="PTHR44337:SF20">
    <property type="entry name" value="CARCINOEMBRYONIC ANTIGEN-RELATED CELL ADHESION MOLECULE 5-RELATED"/>
    <property type="match status" value="1"/>
</dbReference>
<evidence type="ECO:0000256" key="4">
    <source>
        <dbReference type="ARBA" id="ARBA00023319"/>
    </source>
</evidence>
<dbReference type="InterPro" id="IPR003598">
    <property type="entry name" value="Ig_sub2"/>
</dbReference>
<reference evidence="6" key="3">
    <citation type="submission" date="2025-08" db="UniProtKB">
        <authorList>
            <consortium name="Ensembl"/>
        </authorList>
    </citation>
    <scope>IDENTIFICATION</scope>
</reference>
<feature type="domain" description="Ig-like" evidence="5">
    <location>
        <begin position="303"/>
        <end position="400"/>
    </location>
</feature>
<dbReference type="PROSITE" id="PS50835">
    <property type="entry name" value="IG_LIKE"/>
    <property type="match status" value="4"/>
</dbReference>
<evidence type="ECO:0000256" key="3">
    <source>
        <dbReference type="ARBA" id="ARBA00023180"/>
    </source>
</evidence>
<feature type="domain" description="Ig-like" evidence="5">
    <location>
        <begin position="223"/>
        <end position="301"/>
    </location>
</feature>
<dbReference type="InterPro" id="IPR007110">
    <property type="entry name" value="Ig-like_dom"/>
</dbReference>
<dbReference type="Proteomes" id="UP000265100">
    <property type="component" value="Chromosome 11"/>
</dbReference>